<feature type="region of interest" description="Disordered" evidence="1">
    <location>
        <begin position="1"/>
        <end position="52"/>
    </location>
</feature>
<reference key="1">
    <citation type="journal article" date="2014" name="PLoS Genet.">
        <title>Signature Gene Expression Reveals Novel Clues to the Molecular Mechanisms of Dimorphic Transition in Penicillium marneffei.</title>
        <authorList>
            <person name="Yang E."/>
            <person name="Wang G."/>
            <person name="Cai J."/>
            <person name="Woo P.C."/>
            <person name="Lau S.K."/>
            <person name="Yuen K.-Y."/>
            <person name="Chow W.-N."/>
            <person name="Lin X."/>
        </authorList>
    </citation>
    <scope>NUCLEOTIDE SEQUENCE [LARGE SCALE GENOMIC DNA]</scope>
    <source>
        <strain>PM1</strain>
    </source>
</reference>
<gene>
    <name evidence="2" type="ORF">GQ26_0290660</name>
</gene>
<dbReference type="eggNOG" id="ENOG502S7FM">
    <property type="taxonomic scope" value="Eukaryota"/>
</dbReference>
<name>A0A093UVL2_TALMA</name>
<proteinExistence type="predicted"/>
<organism evidence="2">
    <name type="scientific">Talaromyces marneffei PM1</name>
    <dbReference type="NCBI Taxonomy" id="1077442"/>
    <lineage>
        <taxon>Eukaryota</taxon>
        <taxon>Fungi</taxon>
        <taxon>Dikarya</taxon>
        <taxon>Ascomycota</taxon>
        <taxon>Pezizomycotina</taxon>
        <taxon>Eurotiomycetes</taxon>
        <taxon>Eurotiomycetidae</taxon>
        <taxon>Eurotiales</taxon>
        <taxon>Trichocomaceae</taxon>
        <taxon>Talaromyces</taxon>
        <taxon>Talaromyces sect. Talaromyces</taxon>
    </lineage>
</organism>
<accession>A0A093UVL2</accession>
<comment type="caution">
    <text evidence="2">The sequence shown here is derived from an EMBL/GenBank/DDBJ whole genome shotgun (WGS) entry which is preliminary data.</text>
</comment>
<dbReference type="AlphaFoldDB" id="A0A093UVL2"/>
<feature type="region of interest" description="Disordered" evidence="1">
    <location>
        <begin position="248"/>
        <end position="357"/>
    </location>
</feature>
<feature type="compositionally biased region" description="Basic and acidic residues" evidence="1">
    <location>
        <begin position="1"/>
        <end position="11"/>
    </location>
</feature>
<reference evidence="2" key="2">
    <citation type="journal article" date="2014" name="PLoS Genet.">
        <title>Signature gene expression reveals novel clues to the molecular mechanisms of dimorphic transition in Penicillium marneffei.</title>
        <authorList>
            <person name="Yang E."/>
            <person name="Wang G."/>
            <person name="Cai J."/>
            <person name="Woo P.C."/>
            <person name="Lau S.K."/>
            <person name="Yuen K.-Y."/>
            <person name="Chow W.-N."/>
            <person name="Lin X."/>
        </authorList>
    </citation>
    <scope>NUCLEOTIDE SEQUENCE</scope>
    <source>
        <strain evidence="2">PM1</strain>
    </source>
</reference>
<feature type="compositionally biased region" description="Polar residues" evidence="1">
    <location>
        <begin position="262"/>
        <end position="272"/>
    </location>
</feature>
<feature type="compositionally biased region" description="Polar residues" evidence="1">
    <location>
        <begin position="12"/>
        <end position="35"/>
    </location>
</feature>
<evidence type="ECO:0000256" key="1">
    <source>
        <dbReference type="SAM" id="MobiDB-lite"/>
    </source>
</evidence>
<protein>
    <submittedName>
        <fullName evidence="2">Uncharacterized protein</fullName>
    </submittedName>
</protein>
<feature type="compositionally biased region" description="Polar residues" evidence="1">
    <location>
        <begin position="310"/>
        <end position="344"/>
    </location>
</feature>
<dbReference type="EMBL" id="JPOX01000029">
    <property type="protein sequence ID" value="KFX44322.1"/>
    <property type="molecule type" value="Genomic_DNA"/>
</dbReference>
<sequence>MLARRDQENLVHSHQMTAASKPLNQGVRQLQQKTPGNRAPKTPFKVPLHDENEPLAFGKQTVKGNGGLGGKALQSGKEAFVTPLGPRNRAPLGAKTTNAKAAFKTPGLQVDSLKTQKTKHRGSSIKKPKKAEIEVHQAQPQVIDASDVDEVPDVEYAPPKPKELPDYPEDITYDTTFPQFKGANMTRGWQKIYYHGDIGEDGLTARQRKFQEQVIASEKKIDEMIQKQVDAIDLKQLLLEDRSEPLLEDSSNQTYRKEHTRSSSAMLPTRASTLKARNAAAALSRPGSSATVRSDTVRSSSAAAKARKTPTPQANGSNARHVVATTSSRTTVGYSRGRSVSSALPNKPATAGKKLSQPKAIVSPETYVQLYGAPPVGSEMWARCEEAGCLPEQEVAPISDEEIGFPLFEEDEETRNFQLTL</sequence>
<dbReference type="HOGENOM" id="CLU_042952_1_0_1"/>
<evidence type="ECO:0000313" key="2">
    <source>
        <dbReference type="EMBL" id="KFX44322.1"/>
    </source>
</evidence>